<name>A0AB38YZU7_9GAMM</name>
<proteinExistence type="inferred from homology"/>
<dbReference type="Proteomes" id="UP001256400">
    <property type="component" value="Chromosome"/>
</dbReference>
<reference evidence="2" key="1">
    <citation type="submission" date="2023-09" db="EMBL/GenBank/DDBJ databases">
        <title>Acinetobacter soli.</title>
        <authorList>
            <person name="Kim B."/>
            <person name="Kim D."/>
            <person name="Park D."/>
        </authorList>
    </citation>
    <scope>NUCLEOTIDE SEQUENCE</scope>
    <source>
        <strain evidence="2">2023.05</strain>
    </source>
</reference>
<dbReference type="RefSeq" id="WP_310864932.1">
    <property type="nucleotide sequence ID" value="NZ_CP134206.1"/>
</dbReference>
<sequence>MIVIAIIGILAAIAIPAYTDYTVRARVSEGLTTAASMKSTVSENLINGNIASASATAAQACNGVNQISASAASTTNVKTALCGDKGIITVTMNSNARDVVLLLTPTYTSTDGSTVQWKCTTTSDKKYVPSECRGT</sequence>
<evidence type="ECO:0000313" key="2">
    <source>
        <dbReference type="EMBL" id="WND06660.1"/>
    </source>
</evidence>
<dbReference type="InterPro" id="IPR045584">
    <property type="entry name" value="Pilin-like"/>
</dbReference>
<dbReference type="GO" id="GO:0009289">
    <property type="term" value="C:pilus"/>
    <property type="evidence" value="ECO:0007669"/>
    <property type="project" value="InterPro"/>
</dbReference>
<evidence type="ECO:0000256" key="1">
    <source>
        <dbReference type="ARBA" id="ARBA00005233"/>
    </source>
</evidence>
<accession>A0AB38YZU7</accession>
<dbReference type="Pfam" id="PF00114">
    <property type="entry name" value="Pilin"/>
    <property type="match status" value="1"/>
</dbReference>
<organism evidence="2 3">
    <name type="scientific">Acinetobacter soli</name>
    <dbReference type="NCBI Taxonomy" id="487316"/>
    <lineage>
        <taxon>Bacteria</taxon>
        <taxon>Pseudomonadati</taxon>
        <taxon>Pseudomonadota</taxon>
        <taxon>Gammaproteobacteria</taxon>
        <taxon>Moraxellales</taxon>
        <taxon>Moraxellaceae</taxon>
        <taxon>Acinetobacter</taxon>
    </lineage>
</organism>
<comment type="similarity">
    <text evidence="1">Belongs to the N-Me-Phe pilin family.</text>
</comment>
<dbReference type="GO" id="GO:0007155">
    <property type="term" value="P:cell adhesion"/>
    <property type="evidence" value="ECO:0007669"/>
    <property type="project" value="InterPro"/>
</dbReference>
<dbReference type="InterPro" id="IPR001082">
    <property type="entry name" value="Pilin"/>
</dbReference>
<dbReference type="Gene3D" id="3.30.700.10">
    <property type="entry name" value="Glycoprotein, Type 4 Pilin"/>
    <property type="match status" value="1"/>
</dbReference>
<evidence type="ECO:0000313" key="3">
    <source>
        <dbReference type="Proteomes" id="UP001256400"/>
    </source>
</evidence>
<dbReference type="EMBL" id="CP134206">
    <property type="protein sequence ID" value="WND06660.1"/>
    <property type="molecule type" value="Genomic_DNA"/>
</dbReference>
<dbReference type="AlphaFoldDB" id="A0AB38YZU7"/>
<protein>
    <submittedName>
        <fullName evidence="2">Pilin</fullName>
    </submittedName>
</protein>
<gene>
    <name evidence="2" type="ORF">RHP80_05820</name>
</gene>
<dbReference type="SUPFAM" id="SSF54523">
    <property type="entry name" value="Pili subunits"/>
    <property type="match status" value="1"/>
</dbReference>